<evidence type="ECO:0000313" key="3">
    <source>
        <dbReference type="EnsemblFungi" id="PTTG_30962-t43_1-p1"/>
    </source>
</evidence>
<dbReference type="AlphaFoldDB" id="A0A180FWS0"/>
<dbReference type="Proteomes" id="UP000005240">
    <property type="component" value="Unassembled WGS sequence"/>
</dbReference>
<feature type="region of interest" description="Disordered" evidence="1">
    <location>
        <begin position="78"/>
        <end position="154"/>
    </location>
</feature>
<keyword evidence="4" id="KW-1185">Reference proteome</keyword>
<dbReference type="STRING" id="630390.A0A180FWS0"/>
<feature type="non-terminal residue" evidence="2">
    <location>
        <position position="210"/>
    </location>
</feature>
<evidence type="ECO:0000256" key="1">
    <source>
        <dbReference type="SAM" id="MobiDB-lite"/>
    </source>
</evidence>
<organism evidence="2">
    <name type="scientific">Puccinia triticina (isolate 1-1 / race 1 (BBBD))</name>
    <name type="common">Brown leaf rust fungus</name>
    <dbReference type="NCBI Taxonomy" id="630390"/>
    <lineage>
        <taxon>Eukaryota</taxon>
        <taxon>Fungi</taxon>
        <taxon>Dikarya</taxon>
        <taxon>Basidiomycota</taxon>
        <taxon>Pucciniomycotina</taxon>
        <taxon>Pucciniomycetes</taxon>
        <taxon>Pucciniales</taxon>
        <taxon>Pucciniaceae</taxon>
        <taxon>Puccinia</taxon>
    </lineage>
</organism>
<accession>A0A180FWS0</accession>
<evidence type="ECO:0000313" key="2">
    <source>
        <dbReference type="EMBL" id="OAV84905.1"/>
    </source>
</evidence>
<feature type="compositionally biased region" description="Basic and acidic residues" evidence="1">
    <location>
        <begin position="136"/>
        <end position="151"/>
    </location>
</feature>
<protein>
    <submittedName>
        <fullName evidence="2 3">Uncharacterized protein</fullName>
    </submittedName>
</protein>
<evidence type="ECO:0000313" key="4">
    <source>
        <dbReference type="Proteomes" id="UP000005240"/>
    </source>
</evidence>
<reference evidence="3" key="4">
    <citation type="submission" date="2025-05" db="UniProtKB">
        <authorList>
            <consortium name="EnsemblFungi"/>
        </authorList>
    </citation>
    <scope>IDENTIFICATION</scope>
    <source>
        <strain evidence="3">isolate 1-1 / race 1 (BBBD)</strain>
    </source>
</reference>
<reference evidence="3 4" key="3">
    <citation type="journal article" date="2017" name="G3 (Bethesda)">
        <title>Comparative analysis highlights variable genome content of wheat rusts and divergence of the mating loci.</title>
        <authorList>
            <person name="Cuomo C.A."/>
            <person name="Bakkeren G."/>
            <person name="Khalil H.B."/>
            <person name="Panwar V."/>
            <person name="Joly D."/>
            <person name="Linning R."/>
            <person name="Sakthikumar S."/>
            <person name="Song X."/>
            <person name="Adiconis X."/>
            <person name="Fan L."/>
            <person name="Goldberg J.M."/>
            <person name="Levin J.Z."/>
            <person name="Young S."/>
            <person name="Zeng Q."/>
            <person name="Anikster Y."/>
            <person name="Bruce M."/>
            <person name="Wang M."/>
            <person name="Yin C."/>
            <person name="McCallum B."/>
            <person name="Szabo L.J."/>
            <person name="Hulbert S."/>
            <person name="Chen X."/>
            <person name="Fellers J.P."/>
        </authorList>
    </citation>
    <scope>NUCLEOTIDE SEQUENCE</scope>
    <source>
        <strain evidence="4">Isolate 1-1 / race 1 (BBBD)</strain>
        <strain evidence="3">isolate 1-1 / race 1 (BBBD)</strain>
    </source>
</reference>
<name>A0A180FWS0_PUCT1</name>
<dbReference type="VEuPathDB" id="FungiDB:PTTG_30962"/>
<proteinExistence type="predicted"/>
<dbReference type="EMBL" id="ADAS02009890">
    <property type="protein sequence ID" value="OAV84905.1"/>
    <property type="molecule type" value="Genomic_DNA"/>
</dbReference>
<dbReference type="EnsemblFungi" id="PTTG_30962-t43_1">
    <property type="protein sequence ID" value="PTTG_30962-t43_1-p1"/>
    <property type="gene ID" value="PTTG_30962"/>
</dbReference>
<sequence length="210" mass="23598">YNKDLNTYIVEMEESLAKFSSLGLKVPDELVGCRIVVKITKRQPMLMQALFADLKALAKPKEIIAKLRDIGRHETATKRKFVEDSDPSPTALATGPSRRPKKPAHSIIRCSGGKHNPKATTHTEENCWTIHPSTRPPERPLADQGRPEKKQRTNYHMTAEDEEEEAHHTIARPSFTYNTTTPAKPLSTILDSGASNHMLNSLRYFTDTTP</sequence>
<reference evidence="2" key="1">
    <citation type="submission" date="2009-11" db="EMBL/GenBank/DDBJ databases">
        <authorList>
            <consortium name="The Broad Institute Genome Sequencing Platform"/>
            <person name="Ward D."/>
            <person name="Feldgarden M."/>
            <person name="Earl A."/>
            <person name="Young S.K."/>
            <person name="Zeng Q."/>
            <person name="Koehrsen M."/>
            <person name="Alvarado L."/>
            <person name="Berlin A."/>
            <person name="Bochicchio J."/>
            <person name="Borenstein D."/>
            <person name="Chapman S.B."/>
            <person name="Chen Z."/>
            <person name="Engels R."/>
            <person name="Freedman E."/>
            <person name="Gellesch M."/>
            <person name="Goldberg J."/>
            <person name="Griggs A."/>
            <person name="Gujja S."/>
            <person name="Heilman E."/>
            <person name="Heiman D."/>
            <person name="Hepburn T."/>
            <person name="Howarth C."/>
            <person name="Jen D."/>
            <person name="Larson L."/>
            <person name="Lewis B."/>
            <person name="Mehta T."/>
            <person name="Park D."/>
            <person name="Pearson M."/>
            <person name="Roberts A."/>
            <person name="Saif S."/>
            <person name="Shea T."/>
            <person name="Shenoy N."/>
            <person name="Sisk P."/>
            <person name="Stolte C."/>
            <person name="Sykes S."/>
            <person name="Thomson T."/>
            <person name="Walk T."/>
            <person name="White J."/>
            <person name="Yandava C."/>
            <person name="Izard J."/>
            <person name="Baranova O.V."/>
            <person name="Blanton J.M."/>
            <person name="Tanner A.C."/>
            <person name="Dewhirst F.E."/>
            <person name="Haas B."/>
            <person name="Nusbaum C."/>
            <person name="Birren B."/>
        </authorList>
    </citation>
    <scope>NUCLEOTIDE SEQUENCE [LARGE SCALE GENOMIC DNA]</scope>
    <source>
        <strain evidence="2">1-1 BBBD Race 1</strain>
    </source>
</reference>
<feature type="non-terminal residue" evidence="2">
    <location>
        <position position="1"/>
    </location>
</feature>
<dbReference type="OrthoDB" id="2506005at2759"/>
<gene>
    <name evidence="2" type="ORF">PTTG_30962</name>
</gene>
<reference evidence="2" key="2">
    <citation type="submission" date="2016-05" db="EMBL/GenBank/DDBJ databases">
        <title>Comparative analysis highlights variable genome content of wheat rusts and divergence of the mating loci.</title>
        <authorList>
            <person name="Cuomo C.A."/>
            <person name="Bakkeren G."/>
            <person name="Szabo L."/>
            <person name="Khalil H."/>
            <person name="Joly D."/>
            <person name="Goldberg J."/>
            <person name="Young S."/>
            <person name="Zeng Q."/>
            <person name="Fellers J."/>
        </authorList>
    </citation>
    <scope>NUCLEOTIDE SEQUENCE [LARGE SCALE GENOMIC DNA]</scope>
    <source>
        <strain evidence="2">1-1 BBBD Race 1</strain>
    </source>
</reference>